<keyword evidence="4" id="KW-0804">Transcription</keyword>
<evidence type="ECO:0000256" key="5">
    <source>
        <dbReference type="PROSITE-ProRule" id="PRU00169"/>
    </source>
</evidence>
<dbReference type="SMART" id="SM00862">
    <property type="entry name" value="Trans_reg_C"/>
    <property type="match status" value="1"/>
</dbReference>
<sequence>MPGRAGVGPAGLHRISTRRTLTTRVPAPRLGDMNQGYAAPSPDIASPTLLVVEDDPTINQAVTDRLVAEGFRVVQAFDGPSAVAAHAEHAPDLVVLDLMLPGFDGLEVCRRIQGERPVPVLMLTARADETDLLVGLGVGADDYVTKPFRMREVVARIRALLRRVDRARELAAEQPPVLAVGDLTVDRGSRRVTARGSEVHLTPLEFDLLLALAADPGAVRERDELMREVWGWADSGGTRTLDSHVKSLRAKVGAGRVRTVHGVGYALETGPVPETPSAAGMLDLTDPIDRAGSADSPDAP</sequence>
<feature type="modified residue" description="4-aspartylphosphate" evidence="5">
    <location>
        <position position="97"/>
    </location>
</feature>
<evidence type="ECO:0000256" key="6">
    <source>
        <dbReference type="PROSITE-ProRule" id="PRU01091"/>
    </source>
</evidence>
<dbReference type="GO" id="GO:0003677">
    <property type="term" value="F:DNA binding"/>
    <property type="evidence" value="ECO:0007669"/>
    <property type="project" value="UniProtKB-KW"/>
</dbReference>
<dbReference type="InterPro" id="IPR011006">
    <property type="entry name" value="CheY-like_superfamily"/>
</dbReference>
<dbReference type="SUPFAM" id="SSF46894">
    <property type="entry name" value="C-terminal effector domain of the bipartite response regulators"/>
    <property type="match status" value="1"/>
</dbReference>
<keyword evidence="3 6" id="KW-0238">DNA-binding</keyword>
<dbReference type="PROSITE" id="PS50110">
    <property type="entry name" value="RESPONSE_REGULATORY"/>
    <property type="match status" value="1"/>
</dbReference>
<evidence type="ECO:0000259" key="8">
    <source>
        <dbReference type="PROSITE" id="PS50110"/>
    </source>
</evidence>
<keyword evidence="1 5" id="KW-0597">Phosphoprotein</keyword>
<evidence type="ECO:0000313" key="10">
    <source>
        <dbReference type="EMBL" id="GGM80235.1"/>
    </source>
</evidence>
<keyword evidence="11" id="KW-1185">Reference proteome</keyword>
<dbReference type="InterPro" id="IPR001789">
    <property type="entry name" value="Sig_transdc_resp-reg_receiver"/>
</dbReference>
<dbReference type="Gene3D" id="3.40.50.2300">
    <property type="match status" value="1"/>
</dbReference>
<dbReference type="SMART" id="SM00448">
    <property type="entry name" value="REC"/>
    <property type="match status" value="1"/>
</dbReference>
<organism evidence="10 11">
    <name type="scientific">Terrabacter tumescens</name>
    <dbReference type="NCBI Taxonomy" id="60443"/>
    <lineage>
        <taxon>Bacteria</taxon>
        <taxon>Bacillati</taxon>
        <taxon>Actinomycetota</taxon>
        <taxon>Actinomycetes</taxon>
        <taxon>Micrococcales</taxon>
        <taxon>Intrasporangiaceae</taxon>
        <taxon>Terrabacter</taxon>
    </lineage>
</organism>
<evidence type="ECO:0000256" key="2">
    <source>
        <dbReference type="ARBA" id="ARBA00023015"/>
    </source>
</evidence>
<dbReference type="Proteomes" id="UP000623461">
    <property type="component" value="Unassembled WGS sequence"/>
</dbReference>
<evidence type="ECO:0000259" key="9">
    <source>
        <dbReference type="PROSITE" id="PS51755"/>
    </source>
</evidence>
<feature type="domain" description="OmpR/PhoB-type" evidence="9">
    <location>
        <begin position="175"/>
        <end position="269"/>
    </location>
</feature>
<protein>
    <submittedName>
        <fullName evidence="10">DNA-binding response regulator</fullName>
    </submittedName>
</protein>
<dbReference type="InterPro" id="IPR016032">
    <property type="entry name" value="Sig_transdc_resp-reg_C-effctor"/>
</dbReference>
<keyword evidence="2" id="KW-0805">Transcription regulation</keyword>
<dbReference type="SUPFAM" id="SSF52172">
    <property type="entry name" value="CheY-like"/>
    <property type="match status" value="1"/>
</dbReference>
<dbReference type="Gene3D" id="1.10.10.10">
    <property type="entry name" value="Winged helix-like DNA-binding domain superfamily/Winged helix DNA-binding domain"/>
    <property type="match status" value="1"/>
</dbReference>
<dbReference type="PANTHER" id="PTHR48111">
    <property type="entry name" value="REGULATOR OF RPOS"/>
    <property type="match status" value="1"/>
</dbReference>
<gene>
    <name evidence="10" type="ORF">GCM10009721_00830</name>
</gene>
<dbReference type="Pfam" id="PF00486">
    <property type="entry name" value="Trans_reg_C"/>
    <property type="match status" value="1"/>
</dbReference>
<feature type="region of interest" description="Disordered" evidence="7">
    <location>
        <begin position="1"/>
        <end position="38"/>
    </location>
</feature>
<feature type="region of interest" description="Disordered" evidence="7">
    <location>
        <begin position="269"/>
        <end position="300"/>
    </location>
</feature>
<dbReference type="Gene3D" id="6.10.250.690">
    <property type="match status" value="1"/>
</dbReference>
<dbReference type="PROSITE" id="PS51755">
    <property type="entry name" value="OMPR_PHOB"/>
    <property type="match status" value="1"/>
</dbReference>
<evidence type="ECO:0000313" key="11">
    <source>
        <dbReference type="Proteomes" id="UP000623461"/>
    </source>
</evidence>
<feature type="DNA-binding region" description="OmpR/PhoB-type" evidence="6">
    <location>
        <begin position="175"/>
        <end position="269"/>
    </location>
</feature>
<dbReference type="Pfam" id="PF00072">
    <property type="entry name" value="Response_reg"/>
    <property type="match status" value="1"/>
</dbReference>
<dbReference type="PANTHER" id="PTHR48111:SF4">
    <property type="entry name" value="DNA-BINDING DUAL TRANSCRIPTIONAL REGULATOR OMPR"/>
    <property type="match status" value="1"/>
</dbReference>
<reference evidence="11" key="1">
    <citation type="journal article" date="2019" name="Int. J. Syst. Evol. Microbiol.">
        <title>The Global Catalogue of Microorganisms (GCM) 10K type strain sequencing project: providing services to taxonomists for standard genome sequencing and annotation.</title>
        <authorList>
            <consortium name="The Broad Institute Genomics Platform"/>
            <consortium name="The Broad Institute Genome Sequencing Center for Infectious Disease"/>
            <person name="Wu L."/>
            <person name="Ma J."/>
        </authorList>
    </citation>
    <scope>NUCLEOTIDE SEQUENCE [LARGE SCALE GENOMIC DNA]</scope>
    <source>
        <strain evidence="11">JCM 1365</strain>
    </source>
</reference>
<proteinExistence type="predicted"/>
<accession>A0ABQ2HHA5</accession>
<evidence type="ECO:0000256" key="7">
    <source>
        <dbReference type="SAM" id="MobiDB-lite"/>
    </source>
</evidence>
<dbReference type="InterPro" id="IPR039420">
    <property type="entry name" value="WalR-like"/>
</dbReference>
<dbReference type="InterPro" id="IPR001867">
    <property type="entry name" value="OmpR/PhoB-type_DNA-bd"/>
</dbReference>
<dbReference type="InterPro" id="IPR036388">
    <property type="entry name" value="WH-like_DNA-bd_sf"/>
</dbReference>
<evidence type="ECO:0000256" key="4">
    <source>
        <dbReference type="ARBA" id="ARBA00023163"/>
    </source>
</evidence>
<comment type="caution">
    <text evidence="10">The sequence shown here is derived from an EMBL/GenBank/DDBJ whole genome shotgun (WGS) entry which is preliminary data.</text>
</comment>
<feature type="domain" description="Response regulatory" evidence="8">
    <location>
        <begin position="48"/>
        <end position="161"/>
    </location>
</feature>
<name>A0ABQ2HHA5_9MICO</name>
<evidence type="ECO:0000256" key="3">
    <source>
        <dbReference type="ARBA" id="ARBA00023125"/>
    </source>
</evidence>
<evidence type="ECO:0000256" key="1">
    <source>
        <dbReference type="ARBA" id="ARBA00022553"/>
    </source>
</evidence>
<dbReference type="EMBL" id="BMNZ01000001">
    <property type="protein sequence ID" value="GGM80235.1"/>
    <property type="molecule type" value="Genomic_DNA"/>
</dbReference>
<dbReference type="CDD" id="cd17574">
    <property type="entry name" value="REC_OmpR"/>
    <property type="match status" value="1"/>
</dbReference>
<dbReference type="CDD" id="cd00383">
    <property type="entry name" value="trans_reg_C"/>
    <property type="match status" value="1"/>
</dbReference>